<protein>
    <submittedName>
        <fullName evidence="3">DNA-processing protein DprA</fullName>
    </submittedName>
</protein>
<organism evidence="3 4">
    <name type="scientific">Dactylosporangium darangshiense</name>
    <dbReference type="NCBI Taxonomy" id="579108"/>
    <lineage>
        <taxon>Bacteria</taxon>
        <taxon>Bacillati</taxon>
        <taxon>Actinomycetota</taxon>
        <taxon>Actinomycetes</taxon>
        <taxon>Micromonosporales</taxon>
        <taxon>Micromonosporaceae</taxon>
        <taxon>Dactylosporangium</taxon>
    </lineage>
</organism>
<sequence length="386" mass="40670">MTTDRTAWLVLAALTTPGNREVGSLIRRTGPLQALDQVLHGVGISPQLTAAVDASLKPNDRAPGVVDHVADDMLRRADRLGARIVTPADHEWPPALADLAAISHDHSPDRRDTDPPLCLWLRGPLRLAETLQRSVSVAGVRAMTGYGQYVASDFAYGLAERGWTIVSGGALGVDVTAHRGALAGGGATIAVLACGIDRAYPAANAAVLEHIGADGLLVTEWPPGTQPRQTQFLARNRVIAAATRGTVMIEAGARSGARNTLGYARLLQRAAMVVPGPVNSAMSAGCHIELRQPDTVLVTGVEEIIEEIGSIGQPAPTGQRPDEVLDALQARILDGVQPHRAMPAEQIAATAGVSDRDAKRTLPLLAKLGLVVASPDGYRRSARREQ</sequence>
<proteinExistence type="inferred from homology"/>
<keyword evidence="4" id="KW-1185">Reference proteome</keyword>
<comment type="caution">
    <text evidence="3">The sequence shown here is derived from an EMBL/GenBank/DDBJ whole genome shotgun (WGS) entry which is preliminary data.</text>
</comment>
<evidence type="ECO:0000313" key="3">
    <source>
        <dbReference type="EMBL" id="GAA4259847.1"/>
    </source>
</evidence>
<gene>
    <name evidence="3" type="primary">dprA_2</name>
    <name evidence="3" type="ORF">GCM10022255_086170</name>
</gene>
<comment type="similarity">
    <text evidence="1">Belongs to the DprA/Smf family.</text>
</comment>
<dbReference type="PANTHER" id="PTHR43022:SF1">
    <property type="entry name" value="PROTEIN SMF"/>
    <property type="match status" value="1"/>
</dbReference>
<dbReference type="InterPro" id="IPR003488">
    <property type="entry name" value="DprA"/>
</dbReference>
<dbReference type="InterPro" id="IPR057666">
    <property type="entry name" value="DrpA_SLOG"/>
</dbReference>
<dbReference type="EMBL" id="BAABAT010000037">
    <property type="protein sequence ID" value="GAA4259847.1"/>
    <property type="molecule type" value="Genomic_DNA"/>
</dbReference>
<dbReference type="Gene3D" id="3.40.50.450">
    <property type="match status" value="1"/>
</dbReference>
<dbReference type="PANTHER" id="PTHR43022">
    <property type="entry name" value="PROTEIN SMF"/>
    <property type="match status" value="1"/>
</dbReference>
<reference evidence="4" key="1">
    <citation type="journal article" date="2019" name="Int. J. Syst. Evol. Microbiol.">
        <title>The Global Catalogue of Microorganisms (GCM) 10K type strain sequencing project: providing services to taxonomists for standard genome sequencing and annotation.</title>
        <authorList>
            <consortium name="The Broad Institute Genomics Platform"/>
            <consortium name="The Broad Institute Genome Sequencing Center for Infectious Disease"/>
            <person name="Wu L."/>
            <person name="Ma J."/>
        </authorList>
    </citation>
    <scope>NUCLEOTIDE SEQUENCE [LARGE SCALE GENOMIC DNA]</scope>
    <source>
        <strain evidence="4">JCM 17441</strain>
    </source>
</reference>
<dbReference type="Pfam" id="PF02481">
    <property type="entry name" value="DNA_processg_A"/>
    <property type="match status" value="1"/>
</dbReference>
<accession>A0ABP8DNA1</accession>
<evidence type="ECO:0000259" key="2">
    <source>
        <dbReference type="Pfam" id="PF02481"/>
    </source>
</evidence>
<dbReference type="Proteomes" id="UP001500620">
    <property type="component" value="Unassembled WGS sequence"/>
</dbReference>
<feature type="domain" description="Smf/DprA SLOG" evidence="2">
    <location>
        <begin position="84"/>
        <end position="308"/>
    </location>
</feature>
<evidence type="ECO:0000313" key="4">
    <source>
        <dbReference type="Proteomes" id="UP001500620"/>
    </source>
</evidence>
<dbReference type="RefSeq" id="WP_345136760.1">
    <property type="nucleotide sequence ID" value="NZ_BAABAT010000037.1"/>
</dbReference>
<evidence type="ECO:0000256" key="1">
    <source>
        <dbReference type="ARBA" id="ARBA00006525"/>
    </source>
</evidence>
<dbReference type="SUPFAM" id="SSF102405">
    <property type="entry name" value="MCP/YpsA-like"/>
    <property type="match status" value="1"/>
</dbReference>
<name>A0ABP8DNA1_9ACTN</name>